<accession>A0A1L0DDQ5</accession>
<proteinExistence type="inferred from homology"/>
<feature type="region of interest" description="Disordered" evidence="7">
    <location>
        <begin position="48"/>
        <end position="95"/>
    </location>
</feature>
<dbReference type="SMART" id="SM00338">
    <property type="entry name" value="BRLZ"/>
    <property type="match status" value="1"/>
</dbReference>
<dbReference type="CDD" id="cd14687">
    <property type="entry name" value="bZIP_ATF2"/>
    <property type="match status" value="1"/>
</dbReference>
<evidence type="ECO:0000313" key="10">
    <source>
        <dbReference type="Proteomes" id="UP000182334"/>
    </source>
</evidence>
<dbReference type="Proteomes" id="UP000182334">
    <property type="component" value="Chromosome IV"/>
</dbReference>
<evidence type="ECO:0000256" key="1">
    <source>
        <dbReference type="ARBA" id="ARBA00004123"/>
    </source>
</evidence>
<evidence type="ECO:0000256" key="7">
    <source>
        <dbReference type="SAM" id="MobiDB-lite"/>
    </source>
</evidence>
<protein>
    <submittedName>
        <fullName evidence="9">CIC11C00000000220</fullName>
    </submittedName>
</protein>
<feature type="compositionally biased region" description="Basic residues" evidence="7">
    <location>
        <begin position="298"/>
        <end position="312"/>
    </location>
</feature>
<evidence type="ECO:0000256" key="4">
    <source>
        <dbReference type="ARBA" id="ARBA00023125"/>
    </source>
</evidence>
<dbReference type="InterPro" id="IPR004827">
    <property type="entry name" value="bZIP"/>
</dbReference>
<feature type="region of interest" description="Disordered" evidence="7">
    <location>
        <begin position="249"/>
        <end position="315"/>
    </location>
</feature>
<keyword evidence="4" id="KW-0238">DNA-binding</keyword>
<dbReference type="PRINTS" id="PR00043">
    <property type="entry name" value="LEUZIPPRJUN"/>
</dbReference>
<feature type="compositionally biased region" description="Acidic residues" evidence="7">
    <location>
        <begin position="265"/>
        <end position="276"/>
    </location>
</feature>
<dbReference type="GO" id="GO:0003677">
    <property type="term" value="F:DNA binding"/>
    <property type="evidence" value="ECO:0007669"/>
    <property type="project" value="UniProtKB-KW"/>
</dbReference>
<comment type="subcellular location">
    <subcellularLocation>
        <location evidence="1">Nucleus</location>
    </subcellularLocation>
</comment>
<evidence type="ECO:0000313" key="9">
    <source>
        <dbReference type="EMBL" id="SGZ54040.1"/>
    </source>
</evidence>
<evidence type="ECO:0000256" key="3">
    <source>
        <dbReference type="ARBA" id="ARBA00023015"/>
    </source>
</evidence>
<keyword evidence="10" id="KW-1185">Reference proteome</keyword>
<feature type="compositionally biased region" description="Polar residues" evidence="7">
    <location>
        <begin position="48"/>
        <end position="61"/>
    </location>
</feature>
<keyword evidence="3" id="KW-0805">Transcription regulation</keyword>
<feature type="compositionally biased region" description="Low complexity" evidence="7">
    <location>
        <begin position="69"/>
        <end position="88"/>
    </location>
</feature>
<evidence type="ECO:0000256" key="6">
    <source>
        <dbReference type="ARBA" id="ARBA00023242"/>
    </source>
</evidence>
<evidence type="ECO:0000256" key="2">
    <source>
        <dbReference type="ARBA" id="ARBA00007163"/>
    </source>
</evidence>
<organism evidence="9 10">
    <name type="scientific">Sungouiella intermedia</name>
    <dbReference type="NCBI Taxonomy" id="45354"/>
    <lineage>
        <taxon>Eukaryota</taxon>
        <taxon>Fungi</taxon>
        <taxon>Dikarya</taxon>
        <taxon>Ascomycota</taxon>
        <taxon>Saccharomycotina</taxon>
        <taxon>Pichiomycetes</taxon>
        <taxon>Metschnikowiaceae</taxon>
        <taxon>Sungouiella</taxon>
    </lineage>
</organism>
<evidence type="ECO:0000259" key="8">
    <source>
        <dbReference type="PROSITE" id="PS50217"/>
    </source>
</evidence>
<gene>
    <name evidence="9" type="ORF">SAMEA4029010_CIC11G00000000220</name>
</gene>
<sequence length="562" mass="60007">MSSDLNPFENSFAKKDLLPLLQPRTHTFPDSASASGTSTQSLHTNNEQLLTSGGDKSSTTAVEPESKTANAANAAASVVKDSAAPVSATSGVANGTSNRHNLRILNFLSLDTERLPGLTPPIFTPGGRRLPPIQFSPGAALGSPGTPGHMWSSLLSATNGSHTGSEANPQFASMLRKLGLTPNESNLRSGLTPSIMAQQGFNFNLNTPGGFPHGQMTPGLLNLLGLTSSAPTDVPANLAAPVYPEHPLPAATVPKVNEPKPDQPIQEEEASDDSGDEAVVKKEQLGTVKRSVSENGRGTKRAKAAPKGRATKKKEELKKLAKVNSEDEKRKQFLERNRVAASKCRQRKKQLFSKMESELSYYSNGYRELSAQVTQLREQLLQLKGILINHRDCPGLVNSVGGYQQMQNVLGQTDYIAQVAANAQPNYTSIPTTIPTTLNSQPVKTESPVNGGVTNVDVHPMPDMNHVNGQLNGQVGEIGGVRAPPTQVPNLNGYQGDVETGYQGDISQNGLNDQGGPLRSINSASNLQNDKLRNDSYGLRPVASMADLQNVAQQNVIKHFEV</sequence>
<evidence type="ECO:0000256" key="5">
    <source>
        <dbReference type="ARBA" id="ARBA00023163"/>
    </source>
</evidence>
<dbReference type="FunFam" id="1.20.5.170:FF:000053">
    <property type="entry name" value="BZIP transcription factor AtfA"/>
    <property type="match status" value="1"/>
</dbReference>
<dbReference type="EMBL" id="LT635759">
    <property type="protein sequence ID" value="SGZ54040.1"/>
    <property type="molecule type" value="Genomic_DNA"/>
</dbReference>
<keyword evidence="6" id="KW-0539">Nucleus</keyword>
<reference evidence="9 10" key="1">
    <citation type="submission" date="2016-10" db="EMBL/GenBank/DDBJ databases">
        <authorList>
            <person name="de Groot N.N."/>
        </authorList>
    </citation>
    <scope>NUCLEOTIDE SEQUENCE [LARGE SCALE GENOMIC DNA]</scope>
    <source>
        <strain evidence="9 10">CBS 141442</strain>
    </source>
</reference>
<dbReference type="SUPFAM" id="SSF57959">
    <property type="entry name" value="Leucine zipper domain"/>
    <property type="match status" value="1"/>
</dbReference>
<dbReference type="Gene3D" id="1.20.5.170">
    <property type="match status" value="1"/>
</dbReference>
<comment type="similarity">
    <text evidence="2">Belongs to the bZIP family.</text>
</comment>
<name>A0A1L0DDQ5_9ASCO</name>
<dbReference type="PROSITE" id="PS50217">
    <property type="entry name" value="BZIP"/>
    <property type="match status" value="1"/>
</dbReference>
<dbReference type="OrthoDB" id="295274at2759"/>
<feature type="domain" description="BZIP" evidence="8">
    <location>
        <begin position="327"/>
        <end position="390"/>
    </location>
</feature>
<dbReference type="InterPro" id="IPR051027">
    <property type="entry name" value="bZIP_transcription_factors"/>
</dbReference>
<dbReference type="PANTHER" id="PTHR19304">
    <property type="entry name" value="CYCLIC-AMP RESPONSE ELEMENT BINDING PROTEIN"/>
    <property type="match status" value="1"/>
</dbReference>
<dbReference type="GO" id="GO:0005634">
    <property type="term" value="C:nucleus"/>
    <property type="evidence" value="ECO:0007669"/>
    <property type="project" value="UniProtKB-SubCell"/>
</dbReference>
<keyword evidence="5" id="KW-0804">Transcription</keyword>
<dbReference type="InterPro" id="IPR046347">
    <property type="entry name" value="bZIP_sf"/>
</dbReference>
<dbReference type="GO" id="GO:0006357">
    <property type="term" value="P:regulation of transcription by RNA polymerase II"/>
    <property type="evidence" value="ECO:0007669"/>
    <property type="project" value="UniProtKB-ARBA"/>
</dbReference>
<dbReference type="InterPro" id="IPR002112">
    <property type="entry name" value="Leuzip_Jun"/>
</dbReference>
<dbReference type="GO" id="GO:0003700">
    <property type="term" value="F:DNA-binding transcription factor activity"/>
    <property type="evidence" value="ECO:0007669"/>
    <property type="project" value="InterPro"/>
</dbReference>
<dbReference type="STRING" id="45354.A0A1L0DDQ5"/>
<dbReference type="AlphaFoldDB" id="A0A1L0DDQ5"/>